<sequence length="208" mass="22662">MTSDSSFSGDEVFNDSGVLTKVPRDSQNLSCKVNYFGAKEILKSHISQTSGSSDNKVLFHTTKTGTVFHKKTRTPLFRRLTSIKKGVGNFRNKQNNHRNKNECRKNCTPQDDDGKKKEGNGDPYKSIEQSAMTLESSADGSSPNKSLLGGIHNEADFKLPLVGTPQLSSADVITGCQNEAISKDLGELIKPSSQLLMTSNLPPPLKFG</sequence>
<keyword evidence="2" id="KW-1185">Reference proteome</keyword>
<organism evidence="2 3">
    <name type="scientific">Strongyloides papillosus</name>
    <name type="common">Intestinal threadworm</name>
    <dbReference type="NCBI Taxonomy" id="174720"/>
    <lineage>
        <taxon>Eukaryota</taxon>
        <taxon>Metazoa</taxon>
        <taxon>Ecdysozoa</taxon>
        <taxon>Nematoda</taxon>
        <taxon>Chromadorea</taxon>
        <taxon>Rhabditida</taxon>
        <taxon>Tylenchina</taxon>
        <taxon>Panagrolaimomorpha</taxon>
        <taxon>Strongyloidoidea</taxon>
        <taxon>Strongyloididae</taxon>
        <taxon>Strongyloides</taxon>
    </lineage>
</organism>
<dbReference type="Proteomes" id="UP000046392">
    <property type="component" value="Unplaced"/>
</dbReference>
<dbReference type="AlphaFoldDB" id="A0A0N5B8Y5"/>
<proteinExistence type="predicted"/>
<dbReference type="WBParaSite" id="SPAL_0000250700.1">
    <property type="protein sequence ID" value="SPAL_0000250700.1"/>
    <property type="gene ID" value="SPAL_0000250700"/>
</dbReference>
<reference evidence="3" key="1">
    <citation type="submission" date="2017-02" db="UniProtKB">
        <authorList>
            <consortium name="WormBaseParasite"/>
        </authorList>
    </citation>
    <scope>IDENTIFICATION</scope>
</reference>
<feature type="region of interest" description="Disordered" evidence="1">
    <location>
        <begin position="83"/>
        <end position="125"/>
    </location>
</feature>
<evidence type="ECO:0000313" key="3">
    <source>
        <dbReference type="WBParaSite" id="SPAL_0000250700.1"/>
    </source>
</evidence>
<name>A0A0N5B8Y5_STREA</name>
<evidence type="ECO:0000313" key="2">
    <source>
        <dbReference type="Proteomes" id="UP000046392"/>
    </source>
</evidence>
<protein>
    <submittedName>
        <fullName evidence="3">Oxidative stress-responsive serine-rich protein 1</fullName>
    </submittedName>
</protein>
<accession>A0A0N5B8Y5</accession>
<evidence type="ECO:0000256" key="1">
    <source>
        <dbReference type="SAM" id="MobiDB-lite"/>
    </source>
</evidence>